<gene>
    <name evidence="11" type="ORF">SAMN04487900_11513</name>
    <name evidence="10" type="ORF">SAMN04487901_11256</name>
</gene>
<keyword evidence="12" id="KW-1185">Reference proteome</keyword>
<protein>
    <submittedName>
        <fullName evidence="11">Outer membrane protein</fullName>
    </submittedName>
</protein>
<comment type="similarity">
    <text evidence="2">Belongs to the outer membrane factor (OMF) (TC 1.B.17) family.</text>
</comment>
<dbReference type="Pfam" id="PF02321">
    <property type="entry name" value="OEP"/>
    <property type="match status" value="2"/>
</dbReference>
<evidence type="ECO:0000256" key="5">
    <source>
        <dbReference type="ARBA" id="ARBA00022692"/>
    </source>
</evidence>
<dbReference type="GO" id="GO:0015562">
    <property type="term" value="F:efflux transmembrane transporter activity"/>
    <property type="evidence" value="ECO:0007669"/>
    <property type="project" value="InterPro"/>
</dbReference>
<evidence type="ECO:0000256" key="2">
    <source>
        <dbReference type="ARBA" id="ARBA00007613"/>
    </source>
</evidence>
<feature type="chain" id="PRO_5041082528" evidence="9">
    <location>
        <begin position="27"/>
        <end position="444"/>
    </location>
</feature>
<keyword evidence="3" id="KW-0813">Transport</keyword>
<dbReference type="InterPro" id="IPR051906">
    <property type="entry name" value="TolC-like"/>
</dbReference>
<dbReference type="STRING" id="645274.SAMN04487901_11256"/>
<dbReference type="GO" id="GO:0015288">
    <property type="term" value="F:porin activity"/>
    <property type="evidence" value="ECO:0007669"/>
    <property type="project" value="TreeGrafter"/>
</dbReference>
<dbReference type="PANTHER" id="PTHR30026:SF20">
    <property type="entry name" value="OUTER MEMBRANE PROTEIN TOLC"/>
    <property type="match status" value="1"/>
</dbReference>
<keyword evidence="8" id="KW-0175">Coiled coil</keyword>
<proteinExistence type="inferred from homology"/>
<dbReference type="PANTHER" id="PTHR30026">
    <property type="entry name" value="OUTER MEMBRANE PROTEIN TOLC"/>
    <property type="match status" value="1"/>
</dbReference>
<dbReference type="InterPro" id="IPR003423">
    <property type="entry name" value="OMP_efflux"/>
</dbReference>
<evidence type="ECO:0000256" key="6">
    <source>
        <dbReference type="ARBA" id="ARBA00023136"/>
    </source>
</evidence>
<evidence type="ECO:0000313" key="13">
    <source>
        <dbReference type="Proteomes" id="UP000199134"/>
    </source>
</evidence>
<feature type="signal peptide" evidence="9">
    <location>
        <begin position="1"/>
        <end position="26"/>
    </location>
</feature>
<evidence type="ECO:0000313" key="10">
    <source>
        <dbReference type="EMBL" id="SDG90992.1"/>
    </source>
</evidence>
<dbReference type="AlphaFoldDB" id="A0A1H0IIL7"/>
<name>A0A1H0IIL7_9BACT</name>
<feature type="coiled-coil region" evidence="8">
    <location>
        <begin position="342"/>
        <end position="369"/>
    </location>
</feature>
<dbReference type="Proteomes" id="UP000198779">
    <property type="component" value="Unassembled WGS sequence"/>
</dbReference>
<evidence type="ECO:0000256" key="1">
    <source>
        <dbReference type="ARBA" id="ARBA00004442"/>
    </source>
</evidence>
<evidence type="ECO:0000256" key="9">
    <source>
        <dbReference type="SAM" id="SignalP"/>
    </source>
</evidence>
<reference evidence="10 13" key="1">
    <citation type="submission" date="2016-10" db="EMBL/GenBank/DDBJ databases">
        <authorList>
            <person name="de Groot N.N."/>
        </authorList>
    </citation>
    <scope>NUCLEOTIDE SEQUENCE [LARGE SCALE GENOMIC DNA]</scope>
    <source>
        <strain evidence="13">BP1-145</strain>
        <strain evidence="10">BP1-148</strain>
    </source>
</reference>
<dbReference type="GO" id="GO:0009279">
    <property type="term" value="C:cell outer membrane"/>
    <property type="evidence" value="ECO:0007669"/>
    <property type="project" value="UniProtKB-SubCell"/>
</dbReference>
<dbReference type="EMBL" id="FNIW01000015">
    <property type="protein sequence ID" value="SDO31205.1"/>
    <property type="molecule type" value="Genomic_DNA"/>
</dbReference>
<evidence type="ECO:0000313" key="11">
    <source>
        <dbReference type="EMBL" id="SDO31205.1"/>
    </source>
</evidence>
<dbReference type="Gene3D" id="1.20.1600.10">
    <property type="entry name" value="Outer membrane efflux proteins (OEP)"/>
    <property type="match status" value="1"/>
</dbReference>
<evidence type="ECO:0000256" key="8">
    <source>
        <dbReference type="SAM" id="Coils"/>
    </source>
</evidence>
<accession>A0A1G7Y3D7</accession>
<evidence type="ECO:0000256" key="4">
    <source>
        <dbReference type="ARBA" id="ARBA00022452"/>
    </source>
</evidence>
<dbReference type="Proteomes" id="UP000199134">
    <property type="component" value="Unassembled WGS sequence"/>
</dbReference>
<reference evidence="11 12" key="2">
    <citation type="submission" date="2016-10" db="EMBL/GenBank/DDBJ databases">
        <authorList>
            <person name="Varghese N."/>
            <person name="Submissions S."/>
        </authorList>
    </citation>
    <scope>NUCLEOTIDE SEQUENCE</scope>
    <source>
        <strain evidence="11">BP1-145</strain>
        <strain evidence="12">BP1-148</strain>
    </source>
</reference>
<organism evidence="11 13">
    <name type="scientific">Prevotella communis</name>
    <dbReference type="NCBI Taxonomy" id="2913614"/>
    <lineage>
        <taxon>Bacteria</taxon>
        <taxon>Pseudomonadati</taxon>
        <taxon>Bacteroidota</taxon>
        <taxon>Bacteroidia</taxon>
        <taxon>Bacteroidales</taxon>
        <taxon>Prevotellaceae</taxon>
        <taxon>Prevotella</taxon>
    </lineage>
</organism>
<dbReference type="GO" id="GO:1990281">
    <property type="term" value="C:efflux pump complex"/>
    <property type="evidence" value="ECO:0007669"/>
    <property type="project" value="TreeGrafter"/>
</dbReference>
<keyword evidence="4" id="KW-1134">Transmembrane beta strand</keyword>
<keyword evidence="7" id="KW-0998">Cell outer membrane</keyword>
<evidence type="ECO:0000256" key="7">
    <source>
        <dbReference type="ARBA" id="ARBA00023237"/>
    </source>
</evidence>
<evidence type="ECO:0000256" key="3">
    <source>
        <dbReference type="ARBA" id="ARBA00022448"/>
    </source>
</evidence>
<keyword evidence="9" id="KW-0732">Signal</keyword>
<sequence length="444" mass="49491">MRIPVIRNIRGLVCLVLLPASLTASHAQRQWTLDECISYAVDHNISIQQRELDIKKSQVRLETSSNAWLPEVSARLGEQFSFGNYNSTTGSMASPTVFDNNDLSYTTGGITASMNLFDGFKTKNQERADRFSLDAATANLEKARKDIGIQIAVRYLECLCNKSLVDVALAQLAVSQKLCQRAAVLVEDGKRPLSELKDVEASVASDEYTLAKAKGDLTLSLANLAQMLNLPSADDFDVAPVEEPLATPATVDYDGVIERWPSILAAKSAIEANKAQVKVARSGYYPTLSFEGYLKTYYVNMFHTDIGWGSFDKQFFDSNLNEVVGLHLSIPIFNRFQTRSNIRSAKLNLMEQQLALDDARQNLRTEMQKASTNTKVALDKLAAARKAVDAAAVSVSYEQDRYEAGRSSVFDLINAQQKHLKTCQDAVQAKYEYYIRQRILDFYK</sequence>
<accession>A0A1H0IIL7</accession>
<keyword evidence="6" id="KW-0472">Membrane</keyword>
<dbReference type="SUPFAM" id="SSF56954">
    <property type="entry name" value="Outer membrane efflux proteins (OEP)"/>
    <property type="match status" value="1"/>
</dbReference>
<comment type="subcellular location">
    <subcellularLocation>
        <location evidence="1">Cell outer membrane</location>
    </subcellularLocation>
</comment>
<keyword evidence="5" id="KW-0812">Transmembrane</keyword>
<dbReference type="RefSeq" id="WP_091818342.1">
    <property type="nucleotide sequence ID" value="NZ_FNCQ01000012.1"/>
</dbReference>
<dbReference type="OrthoDB" id="9811587at2"/>
<evidence type="ECO:0000313" key="12">
    <source>
        <dbReference type="Proteomes" id="UP000198779"/>
    </source>
</evidence>
<dbReference type="EMBL" id="FNCQ01000012">
    <property type="protein sequence ID" value="SDG90992.1"/>
    <property type="molecule type" value="Genomic_DNA"/>
</dbReference>